<dbReference type="Gene3D" id="3.40.1190.10">
    <property type="entry name" value="Mur-like, catalytic domain"/>
    <property type="match status" value="1"/>
</dbReference>
<comment type="similarity">
    <text evidence="1">Belongs to the MurCDEF family. MurE subfamily.</text>
</comment>
<dbReference type="GO" id="GO:0051301">
    <property type="term" value="P:cell division"/>
    <property type="evidence" value="ECO:0007669"/>
    <property type="project" value="UniProtKB-KW"/>
</dbReference>
<keyword evidence="2" id="KW-0961">Cell wall biogenesis/degradation</keyword>
<keyword evidence="2" id="KW-0131">Cell cycle</keyword>
<dbReference type="Pfam" id="PF08245">
    <property type="entry name" value="Mur_ligase_M"/>
    <property type="match status" value="1"/>
</dbReference>
<dbReference type="UniPathway" id="UPA00219"/>
<dbReference type="STRING" id="1802557.A3A20_00485"/>
<keyword evidence="2" id="KW-0132">Cell division</keyword>
<accession>A0A1F8DSV9</accession>
<dbReference type="Gene3D" id="3.90.190.20">
    <property type="entry name" value="Mur ligase, C-terminal domain"/>
    <property type="match status" value="1"/>
</dbReference>
<comment type="pathway">
    <text evidence="2">Cell wall biogenesis; peptidoglycan biosynthesis.</text>
</comment>
<protein>
    <recommendedName>
        <fullName evidence="7">UDP-N-acetylmuramoyl-L-alanyl-D-glutamate--2, 6-diaminopimelate ligase</fullName>
    </recommendedName>
</protein>
<comment type="caution">
    <text evidence="5">The sequence shown here is derived from an EMBL/GenBank/DDBJ whole genome shotgun (WGS) entry which is preliminary data.</text>
</comment>
<name>A0A1F8DSV9_9BACT</name>
<reference evidence="5 6" key="1">
    <citation type="journal article" date="2016" name="Nat. Commun.">
        <title>Thousands of microbial genomes shed light on interconnected biogeochemical processes in an aquifer system.</title>
        <authorList>
            <person name="Anantharaman K."/>
            <person name="Brown C.T."/>
            <person name="Hug L.A."/>
            <person name="Sharon I."/>
            <person name="Castelle C.J."/>
            <person name="Probst A.J."/>
            <person name="Thomas B.C."/>
            <person name="Singh A."/>
            <person name="Wilkins M.J."/>
            <person name="Karaoz U."/>
            <person name="Brodie E.L."/>
            <person name="Williams K.H."/>
            <person name="Hubbard S.S."/>
            <person name="Banfield J.F."/>
        </authorList>
    </citation>
    <scope>NUCLEOTIDE SEQUENCE [LARGE SCALE GENOMIC DNA]</scope>
</reference>
<evidence type="ECO:0000256" key="1">
    <source>
        <dbReference type="ARBA" id="ARBA00005898"/>
    </source>
</evidence>
<dbReference type="Pfam" id="PF02875">
    <property type="entry name" value="Mur_ligase_C"/>
    <property type="match status" value="1"/>
</dbReference>
<feature type="domain" description="Mur ligase C-terminal" evidence="3">
    <location>
        <begin position="275"/>
        <end position="400"/>
    </location>
</feature>
<dbReference type="SUPFAM" id="SSF53623">
    <property type="entry name" value="MurD-like peptide ligases, catalytic domain"/>
    <property type="match status" value="1"/>
</dbReference>
<dbReference type="GO" id="GO:0071555">
    <property type="term" value="P:cell wall organization"/>
    <property type="evidence" value="ECO:0007669"/>
    <property type="project" value="UniProtKB-KW"/>
</dbReference>
<dbReference type="InterPro" id="IPR036565">
    <property type="entry name" value="Mur-like_cat_sf"/>
</dbReference>
<sequence>MNAENFLERLKKNELIVALYRMSFLRRAYHFTLAFLGALVYRFPSRKIFVLGVTGTKGKSTVLELISAIFEEAGKKTALLSSVRVKIGKDSAKNKSSTTMPGRFFIQKFLRRAVGTGCEYALIEVTSEGIEQFRHRFISFDAALVTNLHPEHVEAHGSFENYRNAKVSFFEYVSRSRKKKVRFFINEEDAHRDYFMAVARDIESVVLFGREQFIENEVGARYTLKAMGDHGVVGDWLRANFNLENAAAAVAFARSQGIDWSVIAATFKKFKGLPGRLEFIQHKPFTVVIDYAHTPDSLRKVYETLSNENSKLICVLGAAGGGRDKWKRPEMGKIASQYCSEIILTNEDPYDEVPEKVLEDIEGGFPGAVNYRKIMDRKEAIRAALKSVKKGDTIIITGKGSEIWMRVAGGKKIPWNEKKVVLAALKASKKRSRV</sequence>
<gene>
    <name evidence="5" type="ORF">A3A20_00485</name>
</gene>
<evidence type="ECO:0000313" key="5">
    <source>
        <dbReference type="EMBL" id="OGM91059.1"/>
    </source>
</evidence>
<dbReference type="GO" id="GO:0005524">
    <property type="term" value="F:ATP binding"/>
    <property type="evidence" value="ECO:0007669"/>
    <property type="project" value="InterPro"/>
</dbReference>
<dbReference type="PANTHER" id="PTHR23135">
    <property type="entry name" value="MUR LIGASE FAMILY MEMBER"/>
    <property type="match status" value="1"/>
</dbReference>
<comment type="subcellular location">
    <subcellularLocation>
        <location evidence="2">Cytoplasm</location>
    </subcellularLocation>
</comment>
<dbReference type="Proteomes" id="UP000178946">
    <property type="component" value="Unassembled WGS sequence"/>
</dbReference>
<dbReference type="GO" id="GO:0005737">
    <property type="term" value="C:cytoplasm"/>
    <property type="evidence" value="ECO:0007669"/>
    <property type="project" value="UniProtKB-SubCell"/>
</dbReference>
<evidence type="ECO:0008006" key="7">
    <source>
        <dbReference type="Google" id="ProtNLM"/>
    </source>
</evidence>
<evidence type="ECO:0000259" key="3">
    <source>
        <dbReference type="Pfam" id="PF02875"/>
    </source>
</evidence>
<dbReference type="InterPro" id="IPR013221">
    <property type="entry name" value="Mur_ligase_cen"/>
</dbReference>
<dbReference type="NCBIfam" id="TIGR01085">
    <property type="entry name" value="murE"/>
    <property type="match status" value="1"/>
</dbReference>
<proteinExistence type="inferred from homology"/>
<dbReference type="InterPro" id="IPR005761">
    <property type="entry name" value="UDP-N-AcMur-Glu-dNH2Pim_ligase"/>
</dbReference>
<dbReference type="InterPro" id="IPR004101">
    <property type="entry name" value="Mur_ligase_C"/>
</dbReference>
<dbReference type="AlphaFoldDB" id="A0A1F8DSV9"/>
<dbReference type="GO" id="GO:0009252">
    <property type="term" value="P:peptidoglycan biosynthetic process"/>
    <property type="evidence" value="ECO:0007669"/>
    <property type="project" value="UniProtKB-UniPathway"/>
</dbReference>
<evidence type="ECO:0000259" key="4">
    <source>
        <dbReference type="Pfam" id="PF08245"/>
    </source>
</evidence>
<dbReference type="SUPFAM" id="SSF53244">
    <property type="entry name" value="MurD-like peptide ligases, peptide-binding domain"/>
    <property type="match status" value="1"/>
</dbReference>
<feature type="domain" description="Mur ligase central" evidence="4">
    <location>
        <begin position="53"/>
        <end position="252"/>
    </location>
</feature>
<evidence type="ECO:0000313" key="6">
    <source>
        <dbReference type="Proteomes" id="UP000178946"/>
    </source>
</evidence>
<organism evidence="5 6">
    <name type="scientific">Candidatus Wolfebacteria bacterium RIFCSPLOWO2_01_FULL_45_19</name>
    <dbReference type="NCBI Taxonomy" id="1802557"/>
    <lineage>
        <taxon>Bacteria</taxon>
        <taxon>Candidatus Wolfeibacteriota</taxon>
    </lineage>
</organism>
<dbReference type="GO" id="GO:0008360">
    <property type="term" value="P:regulation of cell shape"/>
    <property type="evidence" value="ECO:0007669"/>
    <property type="project" value="UniProtKB-KW"/>
</dbReference>
<keyword evidence="2" id="KW-0573">Peptidoglycan synthesis</keyword>
<dbReference type="InterPro" id="IPR036615">
    <property type="entry name" value="Mur_ligase_C_dom_sf"/>
</dbReference>
<dbReference type="EMBL" id="MGIR01000004">
    <property type="protein sequence ID" value="OGM91059.1"/>
    <property type="molecule type" value="Genomic_DNA"/>
</dbReference>
<keyword evidence="2" id="KW-0133">Cell shape</keyword>
<evidence type="ECO:0000256" key="2">
    <source>
        <dbReference type="RuleBase" id="RU004135"/>
    </source>
</evidence>
<dbReference type="GO" id="GO:0016881">
    <property type="term" value="F:acid-amino acid ligase activity"/>
    <property type="evidence" value="ECO:0007669"/>
    <property type="project" value="InterPro"/>
</dbReference>
<dbReference type="PANTHER" id="PTHR23135:SF4">
    <property type="entry name" value="UDP-N-ACETYLMURAMOYL-L-ALANYL-D-GLUTAMATE--2,6-DIAMINOPIMELATE LIGASE MURE HOMOLOG, CHLOROPLASTIC"/>
    <property type="match status" value="1"/>
</dbReference>